<feature type="transmembrane region" description="Helical" evidence="6">
    <location>
        <begin position="112"/>
        <end position="132"/>
    </location>
</feature>
<dbReference type="EMBL" id="QKZQ01000007">
    <property type="protein sequence ID" value="PZX44552.1"/>
    <property type="molecule type" value="Genomic_DNA"/>
</dbReference>
<keyword evidence="5" id="KW-0479">Metal-binding</keyword>
<sequence>MPTPFAPRNGYSPAEQRLDAVIHIVGVGAAVLAVPFLIWAASLRSIEAGSGSFVLGASIYAACLVAMLSASALYNLGIRPSLNWLLQRIDHAAIYLKIAGTYTPFTLITGQGLGVLAGLWGAAAVGVALKLFSPVRFRIAALALYLGMGWASVVILPALAQTLPVATLVLMVLGGLVYTTGVLFYLWTRLPYHFAIWHIFVLVGSFLFYAAVMVLLLAG</sequence>
<feature type="transmembrane region" description="Helical" evidence="6">
    <location>
        <begin position="194"/>
        <end position="218"/>
    </location>
</feature>
<feature type="transmembrane region" description="Helical" evidence="6">
    <location>
        <begin position="165"/>
        <end position="187"/>
    </location>
</feature>
<evidence type="ECO:0000256" key="3">
    <source>
        <dbReference type="ARBA" id="ARBA00022989"/>
    </source>
</evidence>
<reference evidence="7 8" key="1">
    <citation type="submission" date="2018-06" db="EMBL/GenBank/DDBJ databases">
        <title>Genomic Encyclopedia of Archaeal and Bacterial Type Strains, Phase II (KMG-II): from individual species to whole genera.</title>
        <authorList>
            <person name="Goeker M."/>
        </authorList>
    </citation>
    <scope>NUCLEOTIDE SEQUENCE [LARGE SCALE GENOMIC DNA]</scope>
    <source>
        <strain evidence="7 8">DSM 13087</strain>
    </source>
</reference>
<evidence type="ECO:0000256" key="6">
    <source>
        <dbReference type="SAM" id="Phobius"/>
    </source>
</evidence>
<feature type="binding site" evidence="5">
    <location>
        <position position="198"/>
    </location>
    <ligand>
        <name>Zn(2+)</name>
        <dbReference type="ChEBI" id="CHEBI:29105"/>
    </ligand>
</feature>
<protein>
    <submittedName>
        <fullName evidence="7">Hemolysin III</fullName>
    </submittedName>
</protein>
<evidence type="ECO:0000256" key="1">
    <source>
        <dbReference type="ARBA" id="ARBA00004141"/>
    </source>
</evidence>
<dbReference type="STRING" id="121821.GCA_001870675_00827"/>
<proteinExistence type="predicted"/>
<name>A0A2W7S2C3_9RHOB</name>
<evidence type="ECO:0000256" key="2">
    <source>
        <dbReference type="ARBA" id="ARBA00022692"/>
    </source>
</evidence>
<dbReference type="GO" id="GO:0046872">
    <property type="term" value="F:metal ion binding"/>
    <property type="evidence" value="ECO:0007669"/>
    <property type="project" value="UniProtKB-KW"/>
</dbReference>
<keyword evidence="4 6" id="KW-0472">Membrane</keyword>
<dbReference type="InterPro" id="IPR004254">
    <property type="entry name" value="AdipoR/HlyIII-related"/>
</dbReference>
<keyword evidence="3 6" id="KW-1133">Transmembrane helix</keyword>
<organism evidence="7 8">
    <name type="scientific">Roseinatronobacter thiooxidans</name>
    <dbReference type="NCBI Taxonomy" id="121821"/>
    <lineage>
        <taxon>Bacteria</taxon>
        <taxon>Pseudomonadati</taxon>
        <taxon>Pseudomonadota</taxon>
        <taxon>Alphaproteobacteria</taxon>
        <taxon>Rhodobacterales</taxon>
        <taxon>Paracoccaceae</taxon>
        <taxon>Roseinatronobacter</taxon>
    </lineage>
</organism>
<feature type="transmembrane region" description="Helical" evidence="6">
    <location>
        <begin position="20"/>
        <end position="41"/>
    </location>
</feature>
<keyword evidence="5" id="KW-0862">Zinc</keyword>
<feature type="transmembrane region" description="Helical" evidence="6">
    <location>
        <begin position="139"/>
        <end position="159"/>
    </location>
</feature>
<feature type="transmembrane region" description="Helical" evidence="6">
    <location>
        <begin position="53"/>
        <end position="74"/>
    </location>
</feature>
<dbReference type="Pfam" id="PF03006">
    <property type="entry name" value="HlyIII"/>
    <property type="match status" value="1"/>
</dbReference>
<keyword evidence="2 6" id="KW-0812">Transmembrane</keyword>
<evidence type="ECO:0000256" key="5">
    <source>
        <dbReference type="PIRSR" id="PIRSR604254-1"/>
    </source>
</evidence>
<dbReference type="Proteomes" id="UP000249364">
    <property type="component" value="Unassembled WGS sequence"/>
</dbReference>
<dbReference type="OrthoDB" id="9813689at2"/>
<dbReference type="AlphaFoldDB" id="A0A2W7S2C3"/>
<keyword evidence="8" id="KW-1185">Reference proteome</keyword>
<comment type="subcellular location">
    <subcellularLocation>
        <location evidence="1">Membrane</location>
        <topology evidence="1">Multi-pass membrane protein</topology>
    </subcellularLocation>
</comment>
<dbReference type="RefSeq" id="WP_071469640.1">
    <property type="nucleotide sequence ID" value="NZ_MEHT01000017.1"/>
</dbReference>
<dbReference type="PANTHER" id="PTHR20855:SF3">
    <property type="entry name" value="LD03007P"/>
    <property type="match status" value="1"/>
</dbReference>
<dbReference type="PANTHER" id="PTHR20855">
    <property type="entry name" value="ADIPOR/PROGESTIN RECEPTOR-RELATED"/>
    <property type="match status" value="1"/>
</dbReference>
<comment type="caution">
    <text evidence="7">The sequence shown here is derived from an EMBL/GenBank/DDBJ whole genome shotgun (WGS) entry which is preliminary data.</text>
</comment>
<evidence type="ECO:0000313" key="7">
    <source>
        <dbReference type="EMBL" id="PZX44552.1"/>
    </source>
</evidence>
<dbReference type="GO" id="GO:0016020">
    <property type="term" value="C:membrane"/>
    <property type="evidence" value="ECO:0007669"/>
    <property type="project" value="UniProtKB-SubCell"/>
</dbReference>
<evidence type="ECO:0000256" key="4">
    <source>
        <dbReference type="ARBA" id="ARBA00023136"/>
    </source>
</evidence>
<gene>
    <name evidence="7" type="ORF">LY56_01800</name>
</gene>
<accession>A0A2W7S2C3</accession>
<evidence type="ECO:0000313" key="8">
    <source>
        <dbReference type="Proteomes" id="UP000249364"/>
    </source>
</evidence>